<reference evidence="4" key="1">
    <citation type="submission" date="2020-12" db="UniProtKB">
        <authorList>
            <consortium name="WormBaseParasite"/>
        </authorList>
    </citation>
    <scope>IDENTIFICATION</scope>
    <source>
        <strain evidence="4">MHco3</strain>
    </source>
</reference>
<dbReference type="WBParaSite" id="HCON_00106430-00001">
    <property type="protein sequence ID" value="HCON_00106430-00001"/>
    <property type="gene ID" value="HCON_00106430"/>
</dbReference>
<dbReference type="GO" id="GO:0072669">
    <property type="term" value="C:tRNA-splicing ligase complex"/>
    <property type="evidence" value="ECO:0007669"/>
    <property type="project" value="TreeGrafter"/>
</dbReference>
<feature type="region of interest" description="Disordered" evidence="2">
    <location>
        <begin position="319"/>
        <end position="392"/>
    </location>
</feature>
<evidence type="ECO:0000313" key="4">
    <source>
        <dbReference type="WBParaSite" id="HCON_00106430-00001"/>
    </source>
</evidence>
<accession>A0A7I5EAJ0</accession>
<keyword evidence="3" id="KW-1185">Reference proteome</keyword>
<feature type="compositionally biased region" description="Low complexity" evidence="2">
    <location>
        <begin position="336"/>
        <end position="392"/>
    </location>
</feature>
<evidence type="ECO:0000256" key="1">
    <source>
        <dbReference type="ARBA" id="ARBA00007218"/>
    </source>
</evidence>
<dbReference type="AlphaFoldDB" id="A0A7I5EAJ0"/>
<name>A0A7I5EAJ0_HAECO</name>
<dbReference type="OMA" id="FIAELEC"/>
<organism evidence="3 4">
    <name type="scientific">Haemonchus contortus</name>
    <name type="common">Barber pole worm</name>
    <dbReference type="NCBI Taxonomy" id="6289"/>
    <lineage>
        <taxon>Eukaryota</taxon>
        <taxon>Metazoa</taxon>
        <taxon>Ecdysozoa</taxon>
        <taxon>Nematoda</taxon>
        <taxon>Chromadorea</taxon>
        <taxon>Rhabditida</taxon>
        <taxon>Rhabditina</taxon>
        <taxon>Rhabditomorpha</taxon>
        <taxon>Strongyloidea</taxon>
        <taxon>Trichostrongylidae</taxon>
        <taxon>Haemonchus</taxon>
    </lineage>
</organism>
<feature type="compositionally biased region" description="Gly residues" evidence="2">
    <location>
        <begin position="412"/>
        <end position="437"/>
    </location>
</feature>
<evidence type="ECO:0000256" key="2">
    <source>
        <dbReference type="SAM" id="MobiDB-lite"/>
    </source>
</evidence>
<dbReference type="InterPro" id="IPR018797">
    <property type="entry name" value="FAM98"/>
</dbReference>
<sequence length="443" mass="50099">MEAMEVDVVLPSLSSSKLFGLSEAAGFDDITPVVNTDISKGFGQFVSLLCEELKALYKMEEAVPRLGENGDNLDFLLELSSFIAELECPHEELTCGSLEDRLSTVEKRALLVNFLLNEIKAARLYACNELAQPILEKQGDKELTPYLTSALKAAGVPKPKDKFEPIDIIDMLHKGVDARLQSCVERPKPILTAKLDAKQWKKVEKLVEEVAQNCRSRSLLILKRIDVTVNSFLWCNRIKPKEAEIRELFAKRREEMSHFTTPTVADLLAASQDLLRIEQASSARLRKNTRSKIHPLALAARPTDRGGRTNEMIGEIAKEQASAQRGRGRGGGPGGYQAQPSHQQYQQSHQQSYQQNYQQPYQQNYQQPYQQSYQQNYQQPYQQSYQQPYQQQYVSREQMIQREYRGSYQDGPRGGGRGGPPRGGRGGGRGYDRGGYYGHDNRY</sequence>
<proteinExistence type="inferred from homology"/>
<dbReference type="PANTHER" id="PTHR31353:SF1">
    <property type="entry name" value="PROTEIN FAM98B"/>
    <property type="match status" value="1"/>
</dbReference>
<evidence type="ECO:0000313" key="3">
    <source>
        <dbReference type="Proteomes" id="UP000025227"/>
    </source>
</evidence>
<dbReference type="Proteomes" id="UP000025227">
    <property type="component" value="Unplaced"/>
</dbReference>
<feature type="region of interest" description="Disordered" evidence="2">
    <location>
        <begin position="404"/>
        <end position="443"/>
    </location>
</feature>
<dbReference type="Pfam" id="PF10239">
    <property type="entry name" value="DUF2465"/>
    <property type="match status" value="1"/>
</dbReference>
<dbReference type="PANTHER" id="PTHR31353">
    <property type="entry name" value="FAM98"/>
    <property type="match status" value="1"/>
</dbReference>
<comment type="similarity">
    <text evidence="1">Belongs to the FAM98 family.</text>
</comment>
<dbReference type="OrthoDB" id="512356at2759"/>
<protein>
    <submittedName>
        <fullName evidence="4">Protein FAM98A</fullName>
    </submittedName>
</protein>